<name>A0A2G0MSL2_9GAMM</name>
<accession>A0A2G0MSL2</accession>
<keyword evidence="2" id="KW-1185">Reference proteome</keyword>
<gene>
    <name evidence="1" type="ORF">Xinn_04037</name>
</gene>
<dbReference type="EMBL" id="NIBU01000128">
    <property type="protein sequence ID" value="PHM25462.1"/>
    <property type="molecule type" value="Genomic_DNA"/>
</dbReference>
<sequence length="31" mass="3686">MEIDNQLATTLEVTRKDEKGSVSLQRYFEKR</sequence>
<dbReference type="Proteomes" id="UP000224871">
    <property type="component" value="Unassembled WGS sequence"/>
</dbReference>
<organism evidence="1 2">
    <name type="scientific">Xenorhabdus innexi</name>
    <dbReference type="NCBI Taxonomy" id="290109"/>
    <lineage>
        <taxon>Bacteria</taxon>
        <taxon>Pseudomonadati</taxon>
        <taxon>Pseudomonadota</taxon>
        <taxon>Gammaproteobacteria</taxon>
        <taxon>Enterobacterales</taxon>
        <taxon>Morganellaceae</taxon>
        <taxon>Xenorhabdus</taxon>
    </lineage>
</organism>
<reference evidence="1 2" key="1">
    <citation type="journal article" date="2017" name="Nat. Microbiol.">
        <title>Natural product diversity associated with the nematode symbionts Photorhabdus and Xenorhabdus.</title>
        <authorList>
            <person name="Tobias N.J."/>
            <person name="Wolff H."/>
            <person name="Djahanschiri B."/>
            <person name="Grundmann F."/>
            <person name="Kronenwerth M."/>
            <person name="Shi Y.M."/>
            <person name="Simonyi S."/>
            <person name="Grun P."/>
            <person name="Shapiro-Ilan D."/>
            <person name="Pidot S.J."/>
            <person name="Stinear T.P."/>
            <person name="Ebersberger I."/>
            <person name="Bode H.B."/>
        </authorList>
    </citation>
    <scope>NUCLEOTIDE SEQUENCE [LARGE SCALE GENOMIC DNA]</scope>
    <source>
        <strain evidence="1 2">DSM 16336</strain>
    </source>
</reference>
<comment type="caution">
    <text evidence="1">The sequence shown here is derived from an EMBL/GenBank/DDBJ whole genome shotgun (WGS) entry which is preliminary data.</text>
</comment>
<proteinExistence type="predicted"/>
<evidence type="ECO:0000313" key="2">
    <source>
        <dbReference type="Proteomes" id="UP000224871"/>
    </source>
</evidence>
<evidence type="ECO:0000313" key="1">
    <source>
        <dbReference type="EMBL" id="PHM25462.1"/>
    </source>
</evidence>
<protein>
    <submittedName>
        <fullName evidence="1">Lipase</fullName>
    </submittedName>
</protein>